<dbReference type="Proteomes" id="UP000663868">
    <property type="component" value="Unassembled WGS sequence"/>
</dbReference>
<gene>
    <name evidence="1" type="ORF">KXQ929_LOCUS43273</name>
</gene>
<feature type="non-terminal residue" evidence="1">
    <location>
        <position position="84"/>
    </location>
</feature>
<name>A0A820FBS5_9BILA</name>
<dbReference type="EMBL" id="CAJOBB010011360">
    <property type="protein sequence ID" value="CAF4259723.1"/>
    <property type="molecule type" value="Genomic_DNA"/>
</dbReference>
<protein>
    <submittedName>
        <fullName evidence="1">Uncharacterized protein</fullName>
    </submittedName>
</protein>
<proteinExistence type="predicted"/>
<evidence type="ECO:0000313" key="1">
    <source>
        <dbReference type="EMBL" id="CAF4259723.1"/>
    </source>
</evidence>
<dbReference type="AlphaFoldDB" id="A0A820FBS5"/>
<organism evidence="1 2">
    <name type="scientific">Adineta steineri</name>
    <dbReference type="NCBI Taxonomy" id="433720"/>
    <lineage>
        <taxon>Eukaryota</taxon>
        <taxon>Metazoa</taxon>
        <taxon>Spiralia</taxon>
        <taxon>Gnathifera</taxon>
        <taxon>Rotifera</taxon>
        <taxon>Eurotatoria</taxon>
        <taxon>Bdelloidea</taxon>
        <taxon>Adinetida</taxon>
        <taxon>Adinetidae</taxon>
        <taxon>Adineta</taxon>
    </lineage>
</organism>
<accession>A0A820FBS5</accession>
<comment type="caution">
    <text evidence="1">The sequence shown here is derived from an EMBL/GenBank/DDBJ whole genome shotgun (WGS) entry which is preliminary data.</text>
</comment>
<reference evidence="1" key="1">
    <citation type="submission" date="2021-02" db="EMBL/GenBank/DDBJ databases">
        <authorList>
            <person name="Nowell W R."/>
        </authorList>
    </citation>
    <scope>NUCLEOTIDE SEQUENCE</scope>
</reference>
<evidence type="ECO:0000313" key="2">
    <source>
        <dbReference type="Proteomes" id="UP000663868"/>
    </source>
</evidence>
<sequence>MGCIFSRCFPRDPLKSSPHPTREFIKLSNIREPISHAYEKEPIITSIVPEPPEPEDQSHAQRHIPIYIAIESYHSTKPTEISFR</sequence>